<dbReference type="EMBL" id="JACXVP010000011">
    <property type="protein sequence ID" value="KAG5577649.1"/>
    <property type="molecule type" value="Genomic_DNA"/>
</dbReference>
<accession>A0A9J5WP40</accession>
<sequence>MHYETAGFETSKFITAVRNFIEHTMTLDIFKINGWLGCPYRSYGSFVPRMDLSQDILYGLIEKVDDGWYLL</sequence>
<comment type="caution">
    <text evidence="1">The sequence shown here is derived from an EMBL/GenBank/DDBJ whole genome shotgun (WGS) entry which is preliminary data.</text>
</comment>
<evidence type="ECO:0000313" key="1">
    <source>
        <dbReference type="EMBL" id="KAG5577649.1"/>
    </source>
</evidence>
<evidence type="ECO:0000313" key="2">
    <source>
        <dbReference type="Proteomes" id="UP000824120"/>
    </source>
</evidence>
<dbReference type="AlphaFoldDB" id="A0A9J5WP40"/>
<organism evidence="1 2">
    <name type="scientific">Solanum commersonii</name>
    <name type="common">Commerson's wild potato</name>
    <name type="synonym">Commerson's nightshade</name>
    <dbReference type="NCBI Taxonomy" id="4109"/>
    <lineage>
        <taxon>Eukaryota</taxon>
        <taxon>Viridiplantae</taxon>
        <taxon>Streptophyta</taxon>
        <taxon>Embryophyta</taxon>
        <taxon>Tracheophyta</taxon>
        <taxon>Spermatophyta</taxon>
        <taxon>Magnoliopsida</taxon>
        <taxon>eudicotyledons</taxon>
        <taxon>Gunneridae</taxon>
        <taxon>Pentapetalae</taxon>
        <taxon>asterids</taxon>
        <taxon>lamiids</taxon>
        <taxon>Solanales</taxon>
        <taxon>Solanaceae</taxon>
        <taxon>Solanoideae</taxon>
        <taxon>Solaneae</taxon>
        <taxon>Solanum</taxon>
    </lineage>
</organism>
<dbReference type="Proteomes" id="UP000824120">
    <property type="component" value="Chromosome 11"/>
</dbReference>
<name>A0A9J5WP40_SOLCO</name>
<reference evidence="1 2" key="1">
    <citation type="submission" date="2020-09" db="EMBL/GenBank/DDBJ databases">
        <title>De no assembly of potato wild relative species, Solanum commersonii.</title>
        <authorList>
            <person name="Cho K."/>
        </authorList>
    </citation>
    <scope>NUCLEOTIDE SEQUENCE [LARGE SCALE GENOMIC DNA]</scope>
    <source>
        <strain evidence="1">LZ3.2</strain>
        <tissue evidence="1">Leaf</tissue>
    </source>
</reference>
<keyword evidence="2" id="KW-1185">Reference proteome</keyword>
<dbReference type="OrthoDB" id="1226305at2759"/>
<proteinExistence type="predicted"/>
<gene>
    <name evidence="1" type="ORF">H5410_057783</name>
</gene>
<protein>
    <submittedName>
        <fullName evidence="1">Uncharacterized protein</fullName>
    </submittedName>
</protein>